<evidence type="ECO:0000313" key="2">
    <source>
        <dbReference type="EMBL" id="SMD04540.1"/>
    </source>
</evidence>
<name>A0A1W2E459_9RHOB</name>
<sequence length="54" mass="5987">MLRFPSGGARRKQCGLTQFFYGQSSWPSGSVKNWRSASHGFNDRACRNTVCASS</sequence>
<dbReference type="Proteomes" id="UP000192330">
    <property type="component" value="Unassembled WGS sequence"/>
</dbReference>
<protein>
    <recommendedName>
        <fullName evidence="1">SRCR domain-containing protein</fullName>
    </recommendedName>
</protein>
<organism evidence="2 3">
    <name type="scientific">Primorskyibacter flagellatus</name>
    <dbReference type="NCBI Taxonomy" id="1387277"/>
    <lineage>
        <taxon>Bacteria</taxon>
        <taxon>Pseudomonadati</taxon>
        <taxon>Pseudomonadota</taxon>
        <taxon>Alphaproteobacteria</taxon>
        <taxon>Rhodobacterales</taxon>
        <taxon>Roseobacteraceae</taxon>
        <taxon>Primorskyibacter</taxon>
    </lineage>
</organism>
<proteinExistence type="predicted"/>
<dbReference type="AlphaFoldDB" id="A0A1W2E459"/>
<dbReference type="EMBL" id="FWYD01000022">
    <property type="protein sequence ID" value="SMD04540.1"/>
    <property type="molecule type" value="Genomic_DNA"/>
</dbReference>
<accession>A0A1W2E459</accession>
<evidence type="ECO:0000259" key="1">
    <source>
        <dbReference type="PROSITE" id="PS50287"/>
    </source>
</evidence>
<gene>
    <name evidence="2" type="ORF">SAMN06295998_12212</name>
</gene>
<dbReference type="InterPro" id="IPR001190">
    <property type="entry name" value="SRCR"/>
</dbReference>
<evidence type="ECO:0000313" key="3">
    <source>
        <dbReference type="Proteomes" id="UP000192330"/>
    </source>
</evidence>
<dbReference type="PROSITE" id="PS50287">
    <property type="entry name" value="SRCR_2"/>
    <property type="match status" value="1"/>
</dbReference>
<reference evidence="2 3" key="1">
    <citation type="submission" date="2017-04" db="EMBL/GenBank/DDBJ databases">
        <authorList>
            <person name="Afonso C.L."/>
            <person name="Miller P.J."/>
            <person name="Scott M.A."/>
            <person name="Spackman E."/>
            <person name="Goraichik I."/>
            <person name="Dimitrov K.M."/>
            <person name="Suarez D.L."/>
            <person name="Swayne D.E."/>
        </authorList>
    </citation>
    <scope>NUCLEOTIDE SEQUENCE [LARGE SCALE GENOMIC DNA]</scope>
    <source>
        <strain evidence="2 3">CGMCC 1.12644</strain>
    </source>
</reference>
<dbReference type="GO" id="GO:0016020">
    <property type="term" value="C:membrane"/>
    <property type="evidence" value="ECO:0007669"/>
    <property type="project" value="InterPro"/>
</dbReference>
<feature type="domain" description="SRCR" evidence="1">
    <location>
        <begin position="2"/>
        <end position="54"/>
    </location>
</feature>
<keyword evidence="3" id="KW-1185">Reference proteome</keyword>